<keyword evidence="5" id="KW-0548">Nucleotidyltransferase</keyword>
<sequence length="401" mass="45108">MAKINQDYIEQELEVLSKDGIPDDLIDKIRDTIAGEALEKEQLEYFLNKIYINYNNALVETSEPVGTIAAQSIGEPGTQMTLRTFHYAGVEEFSVTQGLPRLIEIVDARRFPSTPAMELYLTEGYKETEDKAIIVHNRIEQIRIEQITSDVDLDFINWQIVVNLIPEICEKKGIDINEIPEILKRYKKKGTIKREGNSIIIDPGIEDLQSLQKLREKILKKVVKGVRGVKRGLLTPSDDGTEWIIKTEGTNLQGVTQIEGVDHTRSSSNHIHEIEKLYGIEAARKMIIFEAQKVLEQQGLDVDLRHLLILSDLMCYSGSIQSIGRHGISGSKSSVFARAAFEVTVNQLLDAGLYGEEERLRGIPENVIVGQISPIGTGRVSVMFDLDANLKILNKKKEIEK</sequence>
<name>A0A0F9U2I5_9ZZZZ</name>
<keyword evidence="2" id="KW-0240">DNA-directed RNA polymerase</keyword>
<dbReference type="NCBIfam" id="TIGR02389">
    <property type="entry name" value="RNA_pol_rpoA2"/>
    <property type="match status" value="1"/>
</dbReference>
<dbReference type="AlphaFoldDB" id="A0A0F9U2I5"/>
<evidence type="ECO:0000256" key="4">
    <source>
        <dbReference type="ARBA" id="ARBA00022679"/>
    </source>
</evidence>
<evidence type="ECO:0000259" key="9">
    <source>
        <dbReference type="Pfam" id="PF04998"/>
    </source>
</evidence>
<dbReference type="EC" id="2.7.7.6" evidence="1"/>
<dbReference type="InterPro" id="IPR007081">
    <property type="entry name" value="RNA_pol_Rpb1_5"/>
</dbReference>
<evidence type="ECO:0000313" key="10">
    <source>
        <dbReference type="EMBL" id="KKN47838.1"/>
    </source>
</evidence>
<protein>
    <recommendedName>
        <fullName evidence="1">DNA-directed RNA polymerase</fullName>
        <ecNumber evidence="1">2.7.7.6</ecNumber>
    </recommendedName>
</protein>
<evidence type="ECO:0000256" key="8">
    <source>
        <dbReference type="ARBA" id="ARBA00048552"/>
    </source>
</evidence>
<keyword evidence="4" id="KW-0808">Transferase</keyword>
<dbReference type="GO" id="GO:0003899">
    <property type="term" value="F:DNA-directed RNA polymerase activity"/>
    <property type="evidence" value="ECO:0007669"/>
    <property type="project" value="UniProtKB-EC"/>
</dbReference>
<gene>
    <name evidence="10" type="ORF">LCGC14_0658810</name>
</gene>
<reference evidence="10" key="1">
    <citation type="journal article" date="2015" name="Nature">
        <title>Complex archaea that bridge the gap between prokaryotes and eukaryotes.</title>
        <authorList>
            <person name="Spang A."/>
            <person name="Saw J.H."/>
            <person name="Jorgensen S.L."/>
            <person name="Zaremba-Niedzwiedzka K."/>
            <person name="Martijn J."/>
            <person name="Lind A.E."/>
            <person name="van Eijk R."/>
            <person name="Schleper C."/>
            <person name="Guy L."/>
            <person name="Ettema T.J."/>
        </authorList>
    </citation>
    <scope>NUCLEOTIDE SEQUENCE</scope>
</reference>
<feature type="domain" description="RNA polymerase Rpb1" evidence="9">
    <location>
        <begin position="49"/>
        <end position="334"/>
    </location>
</feature>
<dbReference type="Gene3D" id="1.10.150.390">
    <property type="match status" value="1"/>
</dbReference>
<dbReference type="GO" id="GO:0003677">
    <property type="term" value="F:DNA binding"/>
    <property type="evidence" value="ECO:0007669"/>
    <property type="project" value="UniProtKB-KW"/>
</dbReference>
<evidence type="ECO:0000256" key="7">
    <source>
        <dbReference type="ARBA" id="ARBA00023163"/>
    </source>
</evidence>
<dbReference type="EMBL" id="LAZR01001254">
    <property type="protein sequence ID" value="KKN47838.1"/>
    <property type="molecule type" value="Genomic_DNA"/>
</dbReference>
<dbReference type="InterPro" id="IPR012757">
    <property type="entry name" value="RPO1C"/>
</dbReference>
<evidence type="ECO:0000256" key="1">
    <source>
        <dbReference type="ARBA" id="ARBA00012418"/>
    </source>
</evidence>
<dbReference type="Pfam" id="PF04998">
    <property type="entry name" value="RNA_pol_Rpb1_5"/>
    <property type="match status" value="1"/>
</dbReference>
<dbReference type="SUPFAM" id="SSF64484">
    <property type="entry name" value="beta and beta-prime subunits of DNA dependent RNA-polymerase"/>
    <property type="match status" value="1"/>
</dbReference>
<keyword evidence="6" id="KW-0238">DNA-binding</keyword>
<accession>A0A0F9U2I5</accession>
<evidence type="ECO:0000256" key="6">
    <source>
        <dbReference type="ARBA" id="ARBA00023125"/>
    </source>
</evidence>
<evidence type="ECO:0000256" key="5">
    <source>
        <dbReference type="ARBA" id="ARBA00022695"/>
    </source>
</evidence>
<dbReference type="GO" id="GO:0000428">
    <property type="term" value="C:DNA-directed RNA polymerase complex"/>
    <property type="evidence" value="ECO:0007669"/>
    <property type="project" value="UniProtKB-KW"/>
</dbReference>
<dbReference type="GO" id="GO:0006351">
    <property type="term" value="P:DNA-templated transcription"/>
    <property type="evidence" value="ECO:0007669"/>
    <property type="project" value="InterPro"/>
</dbReference>
<organism evidence="10">
    <name type="scientific">marine sediment metagenome</name>
    <dbReference type="NCBI Taxonomy" id="412755"/>
    <lineage>
        <taxon>unclassified sequences</taxon>
        <taxon>metagenomes</taxon>
        <taxon>ecological metagenomes</taxon>
    </lineage>
</organism>
<dbReference type="PANTHER" id="PTHR19376:SF32">
    <property type="entry name" value="DNA-DIRECTED RNA POLYMERASE III SUBUNIT RPC1"/>
    <property type="match status" value="1"/>
</dbReference>
<evidence type="ECO:0000256" key="2">
    <source>
        <dbReference type="ARBA" id="ARBA00022478"/>
    </source>
</evidence>
<evidence type="ECO:0000256" key="3">
    <source>
        <dbReference type="ARBA" id="ARBA00022490"/>
    </source>
</evidence>
<keyword evidence="7" id="KW-0804">Transcription</keyword>
<dbReference type="PANTHER" id="PTHR19376">
    <property type="entry name" value="DNA-DIRECTED RNA POLYMERASE"/>
    <property type="match status" value="1"/>
</dbReference>
<dbReference type="InterPro" id="IPR045867">
    <property type="entry name" value="DNA-dir_RpoC_beta_prime"/>
</dbReference>
<dbReference type="HAMAP" id="MF_00411">
    <property type="entry name" value="RNApol_arch_Rpo1C"/>
    <property type="match status" value="1"/>
</dbReference>
<comment type="catalytic activity">
    <reaction evidence="8">
        <text>RNA(n) + a ribonucleoside 5'-triphosphate = RNA(n+1) + diphosphate</text>
        <dbReference type="Rhea" id="RHEA:21248"/>
        <dbReference type="Rhea" id="RHEA-COMP:14527"/>
        <dbReference type="Rhea" id="RHEA-COMP:17342"/>
        <dbReference type="ChEBI" id="CHEBI:33019"/>
        <dbReference type="ChEBI" id="CHEBI:61557"/>
        <dbReference type="ChEBI" id="CHEBI:140395"/>
        <dbReference type="EC" id="2.7.7.6"/>
    </reaction>
</comment>
<keyword evidence="3" id="KW-0963">Cytoplasm</keyword>
<comment type="caution">
    <text evidence="10">The sequence shown here is derived from an EMBL/GenBank/DDBJ whole genome shotgun (WGS) entry which is preliminary data.</text>
</comment>
<proteinExistence type="inferred from homology"/>